<dbReference type="SUPFAM" id="SSF64518">
    <property type="entry name" value="Phase 1 flagellin"/>
    <property type="match status" value="1"/>
</dbReference>
<dbReference type="OrthoDB" id="9768249at2"/>
<dbReference type="PANTHER" id="PTHR42792">
    <property type="entry name" value="FLAGELLIN"/>
    <property type="match status" value="1"/>
</dbReference>
<dbReference type="GO" id="GO:0005198">
    <property type="term" value="F:structural molecule activity"/>
    <property type="evidence" value="ECO:0007669"/>
    <property type="project" value="InterPro"/>
</dbReference>
<evidence type="ECO:0000313" key="7">
    <source>
        <dbReference type="Proteomes" id="UP000238326"/>
    </source>
</evidence>
<reference evidence="6 7" key="1">
    <citation type="submission" date="2018-03" db="EMBL/GenBank/DDBJ databases">
        <title>Comparative genomics illustrates the genes involved in a hyperalkaliphilic mechanisms of Serpentinomonas isolated from highly-alkaline calcium-rich serpentinized springs.</title>
        <authorList>
            <person name="Suzuki S."/>
            <person name="Ishii S."/>
            <person name="Walworth N."/>
            <person name="Bird L."/>
            <person name="Kuenen J.G."/>
            <person name="Nealson K.H."/>
        </authorList>
    </citation>
    <scope>NUCLEOTIDE SEQUENCE [LARGE SCALE GENOMIC DNA]</scope>
    <source>
        <strain evidence="6 7">83</strain>
    </source>
</reference>
<keyword evidence="6" id="KW-0969">Cilium</keyword>
<keyword evidence="4" id="KW-0975">Bacterial flagellum</keyword>
<dbReference type="GO" id="GO:0005576">
    <property type="term" value="C:extracellular region"/>
    <property type="evidence" value="ECO:0007669"/>
    <property type="project" value="UniProtKB-SubCell"/>
</dbReference>
<dbReference type="GO" id="GO:0071973">
    <property type="term" value="P:bacterial-type flagellum-dependent cell motility"/>
    <property type="evidence" value="ECO:0007669"/>
    <property type="project" value="InterPro"/>
</dbReference>
<dbReference type="Gene3D" id="1.20.1330.10">
    <property type="entry name" value="f41 fragment of flagellin, N-terminal domain"/>
    <property type="match status" value="1"/>
</dbReference>
<name>A0A2S9KDB6_9BURK</name>
<dbReference type="InterPro" id="IPR013384">
    <property type="entry name" value="Flagell_FlgL"/>
</dbReference>
<evidence type="ECO:0000256" key="4">
    <source>
        <dbReference type="ARBA" id="ARBA00023143"/>
    </source>
</evidence>
<comment type="similarity">
    <text evidence="3">Belongs to the bacterial flagellin family.</text>
</comment>
<organism evidence="6 7">
    <name type="scientific">Malikia spinosa</name>
    <dbReference type="NCBI Taxonomy" id="86180"/>
    <lineage>
        <taxon>Bacteria</taxon>
        <taxon>Pseudomonadati</taxon>
        <taxon>Pseudomonadota</taxon>
        <taxon>Betaproteobacteria</taxon>
        <taxon>Burkholderiales</taxon>
        <taxon>Comamonadaceae</taxon>
        <taxon>Malikia</taxon>
    </lineage>
</organism>
<sequence>MRISTQNFYSGSGARLSDLQAKVGQTMQQIASGSKLLTPSQDPAAAVRALDVTQSMAVREQFGKNRESLRSNMGLADITLTSMQDNLAGINEQVILANNSTRTSEDLASIAIVLKGQQEQMLGLANSTDSSGNYLFAGQKSTTQPFQSDASGVSYLGDDQPQLVQVETGREMAIREGGRSLFPKDSNDKDLFALLGQTIAQLEDGSLSPAQRADSLKTLSQSIESTQVALSSRQTAIGVHLGELDRLDDLSGARLLQNTQELNALQDLDYNKTLSDLSRQQLSLQAAQKSFQMVSSLSLFNYLG</sequence>
<keyword evidence="7" id="KW-1185">Reference proteome</keyword>
<proteinExistence type="inferred from homology"/>
<gene>
    <name evidence="6" type="primary">flgL</name>
    <name evidence="6" type="ORF">C6P61_11170</name>
</gene>
<dbReference type="GO" id="GO:0009424">
    <property type="term" value="C:bacterial-type flagellum hook"/>
    <property type="evidence" value="ECO:0007669"/>
    <property type="project" value="InterPro"/>
</dbReference>
<evidence type="ECO:0000313" key="6">
    <source>
        <dbReference type="EMBL" id="PRD68443.1"/>
    </source>
</evidence>
<dbReference type="RefSeq" id="WP_105730011.1">
    <property type="nucleotide sequence ID" value="NZ_PVLR01000030.1"/>
</dbReference>
<dbReference type="NCBIfam" id="TIGR02550">
    <property type="entry name" value="flagell_flgL"/>
    <property type="match status" value="1"/>
</dbReference>
<dbReference type="EMBL" id="PVLR01000030">
    <property type="protein sequence ID" value="PRD68443.1"/>
    <property type="molecule type" value="Genomic_DNA"/>
</dbReference>
<comment type="subcellular location">
    <subcellularLocation>
        <location evidence="1">Bacterial flagellum</location>
    </subcellularLocation>
    <subcellularLocation>
        <location evidence="2">Secreted</location>
    </subcellularLocation>
</comment>
<evidence type="ECO:0000256" key="1">
    <source>
        <dbReference type="ARBA" id="ARBA00004365"/>
    </source>
</evidence>
<evidence type="ECO:0000256" key="2">
    <source>
        <dbReference type="ARBA" id="ARBA00004613"/>
    </source>
</evidence>
<feature type="domain" description="Flagellin N-terminal" evidence="5">
    <location>
        <begin position="3"/>
        <end position="140"/>
    </location>
</feature>
<dbReference type="AlphaFoldDB" id="A0A2S9KDB6"/>
<evidence type="ECO:0000259" key="5">
    <source>
        <dbReference type="Pfam" id="PF00669"/>
    </source>
</evidence>
<comment type="caution">
    <text evidence="6">The sequence shown here is derived from an EMBL/GenBank/DDBJ whole genome shotgun (WGS) entry which is preliminary data.</text>
</comment>
<protein>
    <submittedName>
        <fullName evidence="6">Flagellar hook-associated protein 3</fullName>
    </submittedName>
</protein>
<dbReference type="InterPro" id="IPR001492">
    <property type="entry name" value="Flagellin"/>
</dbReference>
<dbReference type="PANTHER" id="PTHR42792:SF1">
    <property type="entry name" value="FLAGELLAR HOOK-ASSOCIATED PROTEIN 3"/>
    <property type="match status" value="1"/>
</dbReference>
<accession>A0A2S9KDB6</accession>
<dbReference type="Pfam" id="PF00669">
    <property type="entry name" value="Flagellin_N"/>
    <property type="match status" value="1"/>
</dbReference>
<dbReference type="Proteomes" id="UP000238326">
    <property type="component" value="Unassembled WGS sequence"/>
</dbReference>
<dbReference type="InterPro" id="IPR001029">
    <property type="entry name" value="Flagellin_N"/>
</dbReference>
<evidence type="ECO:0000256" key="3">
    <source>
        <dbReference type="ARBA" id="ARBA00005709"/>
    </source>
</evidence>
<keyword evidence="6" id="KW-0966">Cell projection</keyword>
<keyword evidence="6" id="KW-0282">Flagellum</keyword>